<accession>A0A6I9SCI7</accession>
<keyword evidence="3 17" id="KW-0575">Peroxidase</keyword>
<sequence>MGNYRAQGFAAGLHKLAIVAFFASMLLVSSLASLEVGYYESKCPMAEKIVRRTVVKAAARDHGLAAGLIRLYFHDCFVRGCDASVLLDPLPNNPSEKLSPANNASLRGYEVIDDAKAELEAFCPETVSCADIIAFAARDSTFITGGLDYSVPSGRRDGMVSIDSEVVQNLPFPTFNAEQLIKSFAGKGLSVKDMVTLSGAHSIGVSHCSSFDSRLYRFNATHPQDPSLNHHLANFLKARCLPSSKTVRTQTEPTVPLDIKAPNHLDVKYYKNLLKGKGLLTSDQTLAGSRSTLGLVIDHARNPSKWKEEFAAAMVRMGNIDVLTGNKGEIRKNCRVVND</sequence>
<evidence type="ECO:0000256" key="13">
    <source>
        <dbReference type="PIRSR" id="PIRSR600823-2"/>
    </source>
</evidence>
<keyword evidence="17" id="KW-0964">Secreted</keyword>
<dbReference type="PRINTS" id="PR00458">
    <property type="entry name" value="PEROXIDASE"/>
</dbReference>
<evidence type="ECO:0000256" key="14">
    <source>
        <dbReference type="PIRSR" id="PIRSR600823-3"/>
    </source>
</evidence>
<evidence type="ECO:0000256" key="12">
    <source>
        <dbReference type="PIRSR" id="PIRSR600823-1"/>
    </source>
</evidence>
<reference evidence="20" key="1">
    <citation type="submission" date="2025-08" db="UniProtKB">
        <authorList>
            <consortium name="RefSeq"/>
        </authorList>
    </citation>
    <scope>IDENTIFICATION</scope>
</reference>
<feature type="binding site" evidence="14">
    <location>
        <position position="82"/>
    </location>
    <ligand>
        <name>Ca(2+)</name>
        <dbReference type="ChEBI" id="CHEBI:29108"/>
        <label>1</label>
    </ligand>
</feature>
<evidence type="ECO:0000256" key="6">
    <source>
        <dbReference type="ARBA" id="ARBA00022837"/>
    </source>
</evidence>
<dbReference type="FunFam" id="1.10.520.10:FF:000001">
    <property type="entry name" value="Peroxidase"/>
    <property type="match status" value="1"/>
</dbReference>
<keyword evidence="19" id="KW-1185">Reference proteome</keyword>
<evidence type="ECO:0000256" key="16">
    <source>
        <dbReference type="PIRSR" id="PIRSR600823-5"/>
    </source>
</evidence>
<feature type="disulfide bond" evidence="16">
    <location>
        <begin position="43"/>
        <end position="123"/>
    </location>
</feature>
<keyword evidence="11 17" id="KW-0376">Hydrogen peroxide</keyword>
<dbReference type="PROSITE" id="PS00436">
    <property type="entry name" value="PEROXIDASE_2"/>
    <property type="match status" value="1"/>
</dbReference>
<comment type="subcellular location">
    <subcellularLocation>
        <location evidence="17">Secreted</location>
    </subcellularLocation>
</comment>
<dbReference type="GeneID" id="105059759"/>
<evidence type="ECO:0000256" key="2">
    <source>
        <dbReference type="ARBA" id="ARBA00006873"/>
    </source>
</evidence>
<dbReference type="InterPro" id="IPR010255">
    <property type="entry name" value="Haem_peroxidase_sf"/>
</dbReference>
<comment type="cofactor">
    <cofactor evidence="14 17">
        <name>heme b</name>
        <dbReference type="ChEBI" id="CHEBI:60344"/>
    </cofactor>
    <text evidence="14 17">Binds 1 heme b (iron(II)-protoporphyrin IX) group per subunit.</text>
</comment>
<dbReference type="InterPro" id="IPR033905">
    <property type="entry name" value="Secretory_peroxidase"/>
</dbReference>
<keyword evidence="4 17" id="KW-0349">Heme</keyword>
<dbReference type="PANTHER" id="PTHR31235">
    <property type="entry name" value="PEROXIDASE 25-RELATED"/>
    <property type="match status" value="1"/>
</dbReference>
<keyword evidence="9 16" id="KW-1015">Disulfide bond</keyword>
<dbReference type="GO" id="GO:0046872">
    <property type="term" value="F:metal ion binding"/>
    <property type="evidence" value="ECO:0007669"/>
    <property type="project" value="UniProtKB-UniRule"/>
</dbReference>
<feature type="binding site" evidence="14">
    <location>
        <position position="266"/>
    </location>
    <ligand>
        <name>Ca(2+)</name>
        <dbReference type="ChEBI" id="CHEBI:29108"/>
        <label>2</label>
    </ligand>
</feature>
<proteinExistence type="inferred from homology"/>
<organism evidence="19 20">
    <name type="scientific">Elaeis guineensis var. tenera</name>
    <name type="common">Oil palm</name>
    <dbReference type="NCBI Taxonomy" id="51953"/>
    <lineage>
        <taxon>Eukaryota</taxon>
        <taxon>Viridiplantae</taxon>
        <taxon>Streptophyta</taxon>
        <taxon>Embryophyta</taxon>
        <taxon>Tracheophyta</taxon>
        <taxon>Spermatophyta</taxon>
        <taxon>Magnoliopsida</taxon>
        <taxon>Liliopsida</taxon>
        <taxon>Arecaceae</taxon>
        <taxon>Arecoideae</taxon>
        <taxon>Cocoseae</taxon>
        <taxon>Elaeidinae</taxon>
        <taxon>Elaeis</taxon>
    </lineage>
</organism>
<dbReference type="InterPro" id="IPR019794">
    <property type="entry name" value="Peroxidases_AS"/>
</dbReference>
<dbReference type="Pfam" id="PF00141">
    <property type="entry name" value="peroxidase"/>
    <property type="match status" value="1"/>
</dbReference>
<evidence type="ECO:0000256" key="3">
    <source>
        <dbReference type="ARBA" id="ARBA00022559"/>
    </source>
</evidence>
<feature type="binding site" evidence="14">
    <location>
        <position position="75"/>
    </location>
    <ligand>
        <name>Ca(2+)</name>
        <dbReference type="ChEBI" id="CHEBI:29108"/>
        <label>1</label>
    </ligand>
</feature>
<dbReference type="SUPFAM" id="SSF48113">
    <property type="entry name" value="Heme-dependent peroxidases"/>
    <property type="match status" value="1"/>
</dbReference>
<evidence type="ECO:0000256" key="5">
    <source>
        <dbReference type="ARBA" id="ARBA00022723"/>
    </source>
</evidence>
<feature type="binding site" evidence="13">
    <location>
        <position position="171"/>
    </location>
    <ligand>
        <name>substrate</name>
    </ligand>
</feature>
<dbReference type="PROSITE" id="PS50873">
    <property type="entry name" value="PEROXIDASE_4"/>
    <property type="match status" value="1"/>
</dbReference>
<feature type="disulfide bond" evidence="16">
    <location>
        <begin position="208"/>
        <end position="240"/>
    </location>
</feature>
<feature type="domain" description="Plant heme peroxidase family profile" evidence="18">
    <location>
        <begin position="33"/>
        <end position="338"/>
    </location>
</feature>
<name>A0A6I9SCI7_ELAGV</name>
<comment type="catalytic activity">
    <reaction evidence="1 17">
        <text>2 a phenolic donor + H2O2 = 2 a phenolic radical donor + 2 H2O</text>
        <dbReference type="Rhea" id="RHEA:56136"/>
        <dbReference type="ChEBI" id="CHEBI:15377"/>
        <dbReference type="ChEBI" id="CHEBI:16240"/>
        <dbReference type="ChEBI" id="CHEBI:139520"/>
        <dbReference type="ChEBI" id="CHEBI:139521"/>
        <dbReference type="EC" id="1.11.1.7"/>
    </reaction>
</comment>
<feature type="binding site" description="axial binding residue" evidence="14">
    <location>
        <position position="201"/>
    </location>
    <ligand>
        <name>heme b</name>
        <dbReference type="ChEBI" id="CHEBI:60344"/>
    </ligand>
    <ligandPart>
        <name>Fe</name>
        <dbReference type="ChEBI" id="CHEBI:18248"/>
    </ligandPart>
</feature>
<keyword evidence="10" id="KW-0325">Glycoprotein</keyword>
<comment type="function">
    <text evidence="17">Removal of H(2)O(2), oxidation of toxic reductants, biosynthesis and degradation of lignin, suberization, auxin catabolism, response to environmental stresses such as wounding, pathogen attack and oxidative stress.</text>
</comment>
<dbReference type="FunCoup" id="A0A6I9SCI7">
    <property type="interactions" value="105"/>
</dbReference>
<keyword evidence="8 14" id="KW-0408">Iron</keyword>
<dbReference type="CDD" id="cd00693">
    <property type="entry name" value="secretory_peroxidase"/>
    <property type="match status" value="1"/>
</dbReference>
<evidence type="ECO:0000256" key="4">
    <source>
        <dbReference type="ARBA" id="ARBA00022617"/>
    </source>
</evidence>
<feature type="binding site" evidence="14">
    <location>
        <position position="258"/>
    </location>
    <ligand>
        <name>Ca(2+)</name>
        <dbReference type="ChEBI" id="CHEBI:29108"/>
        <label>2</label>
    </ligand>
</feature>
<dbReference type="InterPro" id="IPR002016">
    <property type="entry name" value="Haem_peroxidase"/>
</dbReference>
<dbReference type="Gene3D" id="1.10.520.10">
    <property type="match status" value="1"/>
</dbReference>
<dbReference type="KEGG" id="egu:105059759"/>
<dbReference type="GO" id="GO:0020037">
    <property type="term" value="F:heme binding"/>
    <property type="evidence" value="ECO:0007669"/>
    <property type="project" value="UniProtKB-UniRule"/>
</dbReference>
<dbReference type="InterPro" id="IPR019793">
    <property type="entry name" value="Peroxidases_heam-ligand_BS"/>
</dbReference>
<gene>
    <name evidence="20" type="primary">LOC105059759</name>
</gene>
<feature type="site" description="Transition state stabilizer" evidence="15">
    <location>
        <position position="70"/>
    </location>
</feature>
<comment type="similarity">
    <text evidence="2">Belongs to the peroxidase family. Ascorbate peroxidase subfamily.</text>
</comment>
<feature type="disulfide bond" evidence="16">
    <location>
        <begin position="129"/>
        <end position="334"/>
    </location>
</feature>
<feature type="active site" description="Proton acceptor" evidence="12">
    <location>
        <position position="74"/>
    </location>
</feature>
<dbReference type="PRINTS" id="PR00461">
    <property type="entry name" value="PLPEROXIDASE"/>
</dbReference>
<evidence type="ECO:0000256" key="1">
    <source>
        <dbReference type="ARBA" id="ARBA00000189"/>
    </source>
</evidence>
<dbReference type="Gene3D" id="1.10.420.10">
    <property type="entry name" value="Peroxidase, domain 2"/>
    <property type="match status" value="1"/>
</dbReference>
<dbReference type="EC" id="1.11.1.7" evidence="17"/>
<dbReference type="GO" id="GO:0006979">
    <property type="term" value="P:response to oxidative stress"/>
    <property type="evidence" value="ECO:0007669"/>
    <property type="project" value="UniProtKB-UniRule"/>
</dbReference>
<evidence type="ECO:0000259" key="18">
    <source>
        <dbReference type="PROSITE" id="PS50873"/>
    </source>
</evidence>
<feature type="binding site" evidence="14">
    <location>
        <position position="78"/>
    </location>
    <ligand>
        <name>Ca(2+)</name>
        <dbReference type="ChEBI" id="CHEBI:29108"/>
        <label>1</label>
    </ligand>
</feature>
<dbReference type="Proteomes" id="UP000504607">
    <property type="component" value="Unplaced"/>
</dbReference>
<feature type="binding site" evidence="14">
    <location>
        <position position="96"/>
    </location>
    <ligand>
        <name>Ca(2+)</name>
        <dbReference type="ChEBI" id="CHEBI:29108"/>
        <label>1</label>
    </ligand>
</feature>
<evidence type="ECO:0000256" key="9">
    <source>
        <dbReference type="ARBA" id="ARBA00023157"/>
    </source>
</evidence>
<dbReference type="RefSeq" id="XP_010941488.2">
    <property type="nucleotide sequence ID" value="XM_010943186.3"/>
</dbReference>
<dbReference type="InterPro" id="IPR000823">
    <property type="entry name" value="Peroxidase_pln"/>
</dbReference>
<protein>
    <recommendedName>
        <fullName evidence="17">Peroxidase</fullName>
        <ecNumber evidence="17">1.11.1.7</ecNumber>
    </recommendedName>
</protein>
<feature type="binding site" evidence="14">
    <location>
        <position position="84"/>
    </location>
    <ligand>
        <name>Ca(2+)</name>
        <dbReference type="ChEBI" id="CHEBI:29108"/>
        <label>1</label>
    </ligand>
</feature>
<dbReference type="PROSITE" id="PS00435">
    <property type="entry name" value="PEROXIDASE_1"/>
    <property type="match status" value="1"/>
</dbReference>
<keyword evidence="7 17" id="KW-0560">Oxidoreductase</keyword>
<evidence type="ECO:0000256" key="15">
    <source>
        <dbReference type="PIRSR" id="PIRSR600823-4"/>
    </source>
</evidence>
<evidence type="ECO:0000256" key="8">
    <source>
        <dbReference type="ARBA" id="ARBA00023004"/>
    </source>
</evidence>
<feature type="binding site" evidence="14">
    <location>
        <position position="80"/>
    </location>
    <ligand>
        <name>Ca(2+)</name>
        <dbReference type="ChEBI" id="CHEBI:29108"/>
        <label>1</label>
    </ligand>
</feature>
<comment type="cofactor">
    <cofactor evidence="14 17">
        <name>Ca(2+)</name>
        <dbReference type="ChEBI" id="CHEBI:29108"/>
    </cofactor>
    <text evidence="14 17">Binds 2 calcium ions per subunit.</text>
</comment>
<evidence type="ECO:0000256" key="7">
    <source>
        <dbReference type="ARBA" id="ARBA00023002"/>
    </source>
</evidence>
<keyword evidence="6 14" id="KW-0106">Calcium</keyword>
<dbReference type="GO" id="GO:0042744">
    <property type="term" value="P:hydrogen peroxide catabolic process"/>
    <property type="evidence" value="ECO:0007669"/>
    <property type="project" value="UniProtKB-KW"/>
</dbReference>
<dbReference type="GO" id="GO:0005576">
    <property type="term" value="C:extracellular region"/>
    <property type="evidence" value="ECO:0007669"/>
    <property type="project" value="UniProtKB-SubCell"/>
</dbReference>
<evidence type="ECO:0000256" key="10">
    <source>
        <dbReference type="ARBA" id="ARBA00023180"/>
    </source>
</evidence>
<feature type="disulfide bond" evidence="16">
    <location>
        <begin position="76"/>
        <end position="81"/>
    </location>
</feature>
<keyword evidence="5 14" id="KW-0479">Metal-binding</keyword>
<evidence type="ECO:0000256" key="17">
    <source>
        <dbReference type="RuleBase" id="RU362060"/>
    </source>
</evidence>
<evidence type="ECO:0000313" key="20">
    <source>
        <dbReference type="RefSeq" id="XP_010941488.2"/>
    </source>
</evidence>
<dbReference type="GO" id="GO:0140825">
    <property type="term" value="F:lactoperoxidase activity"/>
    <property type="evidence" value="ECO:0007669"/>
    <property type="project" value="UniProtKB-EC"/>
</dbReference>
<dbReference type="FunFam" id="1.10.420.10:FF:000006">
    <property type="entry name" value="Peroxidase"/>
    <property type="match status" value="1"/>
</dbReference>
<comment type="similarity">
    <text evidence="17">Belongs to the peroxidase family. Classical plant (class III) peroxidase subfamily.</text>
</comment>
<dbReference type="OrthoDB" id="2113341at2759"/>
<dbReference type="AlphaFoldDB" id="A0A6I9SCI7"/>
<evidence type="ECO:0000313" key="19">
    <source>
        <dbReference type="Proteomes" id="UP000504607"/>
    </source>
</evidence>
<evidence type="ECO:0000256" key="11">
    <source>
        <dbReference type="ARBA" id="ARBA00023324"/>
    </source>
</evidence>
<dbReference type="InParanoid" id="A0A6I9SCI7"/>